<dbReference type="InterPro" id="IPR050638">
    <property type="entry name" value="AA-Vitamin_Transporters"/>
</dbReference>
<evidence type="ECO:0000256" key="3">
    <source>
        <dbReference type="ARBA" id="ARBA00022989"/>
    </source>
</evidence>
<dbReference type="Pfam" id="PF00892">
    <property type="entry name" value="EamA"/>
    <property type="match status" value="2"/>
</dbReference>
<dbReference type="KEGG" id="cpra:CPter91_4098"/>
<feature type="transmembrane region" description="Helical" evidence="5">
    <location>
        <begin position="263"/>
        <end position="283"/>
    </location>
</feature>
<keyword evidence="2 5" id="KW-0812">Transmembrane</keyword>
<evidence type="ECO:0000256" key="4">
    <source>
        <dbReference type="ARBA" id="ARBA00023136"/>
    </source>
</evidence>
<dbReference type="STRING" id="279113.CPter91_4098"/>
<feature type="transmembrane region" description="Helical" evidence="5">
    <location>
        <begin position="92"/>
        <end position="112"/>
    </location>
</feature>
<dbReference type="Proteomes" id="UP000074561">
    <property type="component" value="Chromosome"/>
</dbReference>
<feature type="transmembrane region" description="Helical" evidence="5">
    <location>
        <begin position="175"/>
        <end position="194"/>
    </location>
</feature>
<evidence type="ECO:0000313" key="8">
    <source>
        <dbReference type="Proteomes" id="UP000074561"/>
    </source>
</evidence>
<feature type="domain" description="EamA" evidence="6">
    <location>
        <begin position="147"/>
        <end position="279"/>
    </location>
</feature>
<dbReference type="AlphaFoldDB" id="A0A127Q8U6"/>
<name>A0A127Q8U6_9BURK</name>
<evidence type="ECO:0000259" key="6">
    <source>
        <dbReference type="Pfam" id="PF00892"/>
    </source>
</evidence>
<feature type="transmembrane region" description="Helical" evidence="5">
    <location>
        <begin position="33"/>
        <end position="52"/>
    </location>
</feature>
<dbReference type="RefSeq" id="WP_082793007.1">
    <property type="nucleotide sequence ID" value="NZ_CP013234.1"/>
</dbReference>
<dbReference type="PANTHER" id="PTHR32322:SF9">
    <property type="entry name" value="AMINO-ACID METABOLITE EFFLUX PUMP-RELATED"/>
    <property type="match status" value="1"/>
</dbReference>
<reference evidence="7 8" key="1">
    <citation type="submission" date="2015-11" db="EMBL/GenBank/DDBJ databases">
        <title>Exploring the genomic traits of fungus-feeding bacterial genus Collimonas.</title>
        <authorList>
            <person name="Song C."/>
            <person name="Schmidt R."/>
            <person name="de Jager V."/>
            <person name="Krzyzanowska D."/>
            <person name="Jongedijk E."/>
            <person name="Cankar K."/>
            <person name="Beekwilder J."/>
            <person name="van Veen A."/>
            <person name="de Boer W."/>
            <person name="van Veen J.A."/>
            <person name="Garbeva P."/>
        </authorList>
    </citation>
    <scope>NUCLEOTIDE SEQUENCE [LARGE SCALE GENOMIC DNA]</scope>
    <source>
        <strain evidence="7 8">Ter91</strain>
    </source>
</reference>
<dbReference type="OrthoDB" id="9810556at2"/>
<comment type="subcellular location">
    <subcellularLocation>
        <location evidence="1">Membrane</location>
        <topology evidence="1">Multi-pass membrane protein</topology>
    </subcellularLocation>
</comment>
<dbReference type="InterPro" id="IPR000620">
    <property type="entry name" value="EamA_dom"/>
</dbReference>
<feature type="transmembrane region" description="Helical" evidence="5">
    <location>
        <begin position="236"/>
        <end position="257"/>
    </location>
</feature>
<dbReference type="GO" id="GO:0016020">
    <property type="term" value="C:membrane"/>
    <property type="evidence" value="ECO:0007669"/>
    <property type="project" value="UniProtKB-SubCell"/>
</dbReference>
<proteinExistence type="predicted"/>
<gene>
    <name evidence="7" type="ORF">CPter91_4098</name>
</gene>
<evidence type="ECO:0000313" key="7">
    <source>
        <dbReference type="EMBL" id="AMP06416.1"/>
    </source>
</evidence>
<evidence type="ECO:0000256" key="2">
    <source>
        <dbReference type="ARBA" id="ARBA00022692"/>
    </source>
</evidence>
<dbReference type="SUPFAM" id="SSF103481">
    <property type="entry name" value="Multidrug resistance efflux transporter EmrE"/>
    <property type="match status" value="2"/>
</dbReference>
<dbReference type="PANTHER" id="PTHR32322">
    <property type="entry name" value="INNER MEMBRANE TRANSPORTER"/>
    <property type="match status" value="1"/>
</dbReference>
<feature type="domain" description="EamA" evidence="6">
    <location>
        <begin position="6"/>
        <end position="133"/>
    </location>
</feature>
<dbReference type="InterPro" id="IPR037185">
    <property type="entry name" value="EmrE-like"/>
</dbReference>
<feature type="transmembrane region" description="Helical" evidence="5">
    <location>
        <begin position="143"/>
        <end position="163"/>
    </location>
</feature>
<feature type="transmembrane region" description="Helical" evidence="5">
    <location>
        <begin position="200"/>
        <end position="224"/>
    </location>
</feature>
<evidence type="ECO:0000256" key="1">
    <source>
        <dbReference type="ARBA" id="ARBA00004141"/>
    </source>
</evidence>
<protein>
    <submittedName>
        <fullName evidence="7">EamA-like transporter family protein</fullName>
    </submittedName>
</protein>
<keyword evidence="3 5" id="KW-1133">Transmembrane helix</keyword>
<sequence>MNLLELCLLAAIWGASFLFLRIAAPEFGPLALIALRVGIAALVLAPVLRSALARSQLRAKAWPLLVVGISNSALPFGLFAYSTLYINAGLDSILNATTPIWTALIAAAWFQAGLGRQQLAGLLLGLAGVVLLVWDTVGAGSAGVPLAIAAALAAAVCYGFAVNYSKRHLAGIQPLVVAFGSQLFATIVLLPLALPFWPRHAIAVSTWACVGALGVICTGFAYILYFRLIERVGATYAASVTFLIPVFGLLWGALFLGEKVTPTMLAGCTIVLLGTALASGKFASRFGKHHNSLPQAFPSKIKINNKSP</sequence>
<dbReference type="EMBL" id="CP013234">
    <property type="protein sequence ID" value="AMP06416.1"/>
    <property type="molecule type" value="Genomic_DNA"/>
</dbReference>
<dbReference type="PATRIC" id="fig|279113.9.peg.4067"/>
<feature type="transmembrane region" description="Helical" evidence="5">
    <location>
        <begin position="64"/>
        <end position="86"/>
    </location>
</feature>
<keyword evidence="4 5" id="KW-0472">Membrane</keyword>
<accession>A0A127Q8U6</accession>
<organism evidence="7 8">
    <name type="scientific">Collimonas pratensis</name>
    <dbReference type="NCBI Taxonomy" id="279113"/>
    <lineage>
        <taxon>Bacteria</taxon>
        <taxon>Pseudomonadati</taxon>
        <taxon>Pseudomonadota</taxon>
        <taxon>Betaproteobacteria</taxon>
        <taxon>Burkholderiales</taxon>
        <taxon>Oxalobacteraceae</taxon>
        <taxon>Collimonas</taxon>
    </lineage>
</organism>
<feature type="transmembrane region" description="Helical" evidence="5">
    <location>
        <begin position="119"/>
        <end position="137"/>
    </location>
</feature>
<evidence type="ECO:0000256" key="5">
    <source>
        <dbReference type="SAM" id="Phobius"/>
    </source>
</evidence>